<dbReference type="HAMAP" id="MF_01120">
    <property type="entry name" value="LysK"/>
    <property type="match status" value="1"/>
</dbReference>
<dbReference type="EMBL" id="PGTK01000003">
    <property type="protein sequence ID" value="PJF31568.1"/>
    <property type="molecule type" value="Genomic_DNA"/>
</dbReference>
<dbReference type="GO" id="GO:0005737">
    <property type="term" value="C:cytoplasm"/>
    <property type="evidence" value="ECO:0007669"/>
    <property type="project" value="UniProtKB-SubCell"/>
</dbReference>
<keyword evidence="7 8" id="KW-0170">Cobalt</keyword>
<dbReference type="Gene3D" id="3.40.630.10">
    <property type="entry name" value="Zn peptidases"/>
    <property type="match status" value="2"/>
</dbReference>
<proteinExistence type="inferred from homology"/>
<protein>
    <recommendedName>
        <fullName evidence="8">Putative [LysW]-lysine hydrolase</fullName>
        <ecNumber evidence="8">3.5.1.130</ecNumber>
    </recommendedName>
</protein>
<reference evidence="9 10" key="1">
    <citation type="submission" date="2017-11" db="EMBL/GenBank/DDBJ databases">
        <title>Evolution of Phototrophy in the Chloroflexi Phylum Driven by Horizontal Gene Transfer.</title>
        <authorList>
            <person name="Ward L.M."/>
            <person name="Hemp J."/>
            <person name="Shih P.M."/>
            <person name="Mcglynn S.E."/>
            <person name="Fischer W."/>
        </authorList>
    </citation>
    <scope>NUCLEOTIDE SEQUENCE [LARGE SCALE GENOMIC DNA]</scope>
    <source>
        <strain evidence="9">CP2_2F</strain>
    </source>
</reference>
<keyword evidence="4 8" id="KW-0378">Hydrolase</keyword>
<feature type="binding site" evidence="8">
    <location>
        <position position="121"/>
    </location>
    <ligand>
        <name>Zn(2+)</name>
        <dbReference type="ChEBI" id="CHEBI:29105"/>
        <label>2</label>
    </ligand>
</feature>
<keyword evidence="2 8" id="KW-0028">Amino-acid biosynthesis</keyword>
<evidence type="ECO:0000256" key="3">
    <source>
        <dbReference type="ARBA" id="ARBA00022723"/>
    </source>
</evidence>
<feature type="binding site" evidence="8">
    <location>
        <position position="65"/>
    </location>
    <ligand>
        <name>Zn(2+)</name>
        <dbReference type="ChEBI" id="CHEBI:29105"/>
        <label>1</label>
    </ligand>
</feature>
<evidence type="ECO:0000256" key="1">
    <source>
        <dbReference type="ARBA" id="ARBA00022490"/>
    </source>
</evidence>
<dbReference type="GO" id="GO:0016811">
    <property type="term" value="F:hydrolase activity, acting on carbon-nitrogen (but not peptide) bonds, in linear amides"/>
    <property type="evidence" value="ECO:0007669"/>
    <property type="project" value="UniProtKB-UniRule"/>
</dbReference>
<keyword evidence="6 8" id="KW-0457">Lysine biosynthesis</keyword>
<evidence type="ECO:0000313" key="10">
    <source>
        <dbReference type="Proteomes" id="UP000228921"/>
    </source>
</evidence>
<evidence type="ECO:0000256" key="6">
    <source>
        <dbReference type="ARBA" id="ARBA00023154"/>
    </source>
</evidence>
<dbReference type="InterPro" id="IPR002933">
    <property type="entry name" value="Peptidase_M20"/>
</dbReference>
<evidence type="ECO:0000256" key="5">
    <source>
        <dbReference type="ARBA" id="ARBA00022833"/>
    </source>
</evidence>
<comment type="similarity">
    <text evidence="8">Belongs to the peptidase M20A family. LysK subfamily.</text>
</comment>
<organism evidence="9 10">
    <name type="scientific">Candidatus Thermofonsia Clade 1 bacterium</name>
    <dbReference type="NCBI Taxonomy" id="2364210"/>
    <lineage>
        <taxon>Bacteria</taxon>
        <taxon>Bacillati</taxon>
        <taxon>Chloroflexota</taxon>
        <taxon>Candidatus Thermofontia</taxon>
        <taxon>Candidatus Thermofonsia Clade 1</taxon>
    </lineage>
</organism>
<comment type="pathway">
    <text evidence="8">Amino-acid biosynthesis; L-lysine biosynthesis via AAA pathway; L-lysine from L-alpha-aminoadipate (Thermus route): step 5/5.</text>
</comment>
<feature type="binding site" evidence="8">
    <location>
        <position position="144"/>
    </location>
    <ligand>
        <name>Zn(2+)</name>
        <dbReference type="ChEBI" id="CHEBI:29105"/>
        <label>1</label>
    </ligand>
</feature>
<evidence type="ECO:0000256" key="7">
    <source>
        <dbReference type="ARBA" id="ARBA00023285"/>
    </source>
</evidence>
<dbReference type="GO" id="GO:0050897">
    <property type="term" value="F:cobalt ion binding"/>
    <property type="evidence" value="ECO:0007669"/>
    <property type="project" value="UniProtKB-UniRule"/>
</dbReference>
<feature type="active site" evidence="8">
    <location>
        <position position="67"/>
    </location>
</feature>
<evidence type="ECO:0000313" key="9">
    <source>
        <dbReference type="EMBL" id="PJF31568.1"/>
    </source>
</evidence>
<dbReference type="NCBIfam" id="TIGR01902">
    <property type="entry name" value="dapE-lys-deAc"/>
    <property type="match status" value="1"/>
</dbReference>
<dbReference type="GO" id="GO:0019878">
    <property type="term" value="P:lysine biosynthetic process via aminoadipic acid"/>
    <property type="evidence" value="ECO:0007669"/>
    <property type="project" value="UniProtKB-UniRule"/>
</dbReference>
<feature type="active site" description="Proton acceptor" evidence="8">
    <location>
        <position position="120"/>
    </location>
</feature>
<comment type="subcellular location">
    <subcellularLocation>
        <location evidence="8">Cytoplasm</location>
    </subcellularLocation>
</comment>
<dbReference type="NCBIfam" id="NF003367">
    <property type="entry name" value="PRK04443.1"/>
    <property type="match status" value="1"/>
</dbReference>
<evidence type="ECO:0000256" key="8">
    <source>
        <dbReference type="HAMAP-Rule" id="MF_01120"/>
    </source>
</evidence>
<dbReference type="PANTHER" id="PTHR43808">
    <property type="entry name" value="ACETYLORNITHINE DEACETYLASE"/>
    <property type="match status" value="1"/>
</dbReference>
<keyword evidence="1 8" id="KW-0963">Cytoplasm</keyword>
<dbReference type="Proteomes" id="UP000228921">
    <property type="component" value="Unassembled WGS sequence"/>
</dbReference>
<comment type="caution">
    <text evidence="9">The sequence shown here is derived from an EMBL/GenBank/DDBJ whole genome shotgun (WGS) entry which is preliminary data.</text>
</comment>
<evidence type="ECO:0000256" key="2">
    <source>
        <dbReference type="ARBA" id="ARBA00022605"/>
    </source>
</evidence>
<feature type="binding site" evidence="8">
    <location>
        <position position="89"/>
    </location>
    <ligand>
        <name>Zn(2+)</name>
        <dbReference type="ChEBI" id="CHEBI:29105"/>
        <label>2</label>
    </ligand>
</feature>
<comment type="cofactor">
    <cofactor evidence="8">
        <name>Zn(2+)</name>
        <dbReference type="ChEBI" id="CHEBI:29105"/>
    </cofactor>
    <cofactor evidence="8">
        <name>Co(2+)</name>
        <dbReference type="ChEBI" id="CHEBI:48828"/>
    </cofactor>
    <text evidence="8">Binds 2 Zn(2+) or Co(2+) ions per subunit.</text>
</comment>
<keyword evidence="3 8" id="KW-0479">Metal-binding</keyword>
<dbReference type="UniPathway" id="UPA00033">
    <property type="reaction ID" value="UER00039"/>
</dbReference>
<dbReference type="Pfam" id="PF01546">
    <property type="entry name" value="Peptidase_M20"/>
    <property type="match status" value="1"/>
</dbReference>
<comment type="function">
    <text evidence="8">Catalyzes the release of L-lysine from [LysW]-gamma-L-lysine.</text>
</comment>
<dbReference type="EC" id="3.5.1.130" evidence="8"/>
<evidence type="ECO:0000256" key="4">
    <source>
        <dbReference type="ARBA" id="ARBA00022801"/>
    </source>
</evidence>
<dbReference type="SUPFAM" id="SSF53187">
    <property type="entry name" value="Zn-dependent exopeptidases"/>
    <property type="match status" value="1"/>
</dbReference>
<name>A0A2M8P219_9CHLR</name>
<dbReference type="PANTHER" id="PTHR43808:SF28">
    <property type="entry name" value="[LYSW]-LYSINE_[LYSW]-ORNITHINE HYDROLASE"/>
    <property type="match status" value="1"/>
</dbReference>
<dbReference type="InterPro" id="IPR010175">
    <property type="entry name" value="LysK"/>
</dbReference>
<comment type="catalytic activity">
    <reaction evidence="8">
        <text>[amino-group carrier protein]-C-terminal-gamma-(L-lysyl)-L-glutamate + H2O = [amino-group carrier protein]-C-terminal-L-glutamate + L-lysine</text>
        <dbReference type="Rhea" id="RHEA:48684"/>
        <dbReference type="Rhea" id="RHEA-COMP:9693"/>
        <dbReference type="Rhea" id="RHEA-COMP:9715"/>
        <dbReference type="ChEBI" id="CHEBI:15377"/>
        <dbReference type="ChEBI" id="CHEBI:32551"/>
        <dbReference type="ChEBI" id="CHEBI:78525"/>
        <dbReference type="ChEBI" id="CHEBI:78526"/>
        <dbReference type="EC" id="3.5.1.130"/>
    </reaction>
</comment>
<accession>A0A2M8P219</accession>
<dbReference type="AlphaFoldDB" id="A0A2M8P219"/>
<sequence>MPIDPVALLCGLVEIYSPSHQERRASEYLAAQMQAAGFDNAFVDAADNAVGVLGEGPRECILLGHIDTVAGYIPPRIEDGRLYGRGAVDAKGPLAAFASAAAIAGRQAGWRIIVIGATEEEAVTSKGARHALTVYNPSLVVIGEPSRWDRITLGYKGRMLLDYRYTQPISHTARPEPNALETAVAFWNAVRADVESFNEGREKAFDQLFTSLRHLHSEDDGFYETSYMTLGFRLPPDLTPDQLKARLGVYANGAQLSYRGEEFTYRAEKNSPLVRVFNNAIRDEGGKPGFVYKTGTSDMNIVGPVWRCPIVAYGPGDSALDHTPNEHIEIAEYERAVRVLVRVLQSLSEM</sequence>
<feature type="binding site" evidence="8">
    <location>
        <position position="89"/>
    </location>
    <ligand>
        <name>Zn(2+)</name>
        <dbReference type="ChEBI" id="CHEBI:29105"/>
        <label>1</label>
    </ligand>
</feature>
<gene>
    <name evidence="8" type="primary">lysK</name>
    <name evidence="9" type="ORF">CUN51_04355</name>
</gene>
<keyword evidence="5 8" id="KW-0862">Zinc</keyword>
<feature type="binding site" evidence="8">
    <location>
        <position position="322"/>
    </location>
    <ligand>
        <name>Zn(2+)</name>
        <dbReference type="ChEBI" id="CHEBI:29105"/>
        <label>2</label>
    </ligand>
</feature>
<dbReference type="GO" id="GO:0008270">
    <property type="term" value="F:zinc ion binding"/>
    <property type="evidence" value="ECO:0007669"/>
    <property type="project" value="UniProtKB-UniRule"/>
</dbReference>
<dbReference type="InterPro" id="IPR050072">
    <property type="entry name" value="Peptidase_M20A"/>
</dbReference>